<dbReference type="Proteomes" id="UP000027265">
    <property type="component" value="Unassembled WGS sequence"/>
</dbReference>
<dbReference type="InParanoid" id="A0A067PVJ7"/>
<dbReference type="EMBL" id="KL197729">
    <property type="protein sequence ID" value="KDQ54351.1"/>
    <property type="molecule type" value="Genomic_DNA"/>
</dbReference>
<name>A0A067PVJ7_9AGAM</name>
<sequence length="53" mass="5883">MQFLSLSVASRGSLRHGLYANITVLDYPLPALTILDLDHSTLSRKFASSVRHI</sequence>
<accession>A0A067PVJ7</accession>
<dbReference type="HOGENOM" id="CLU_3069004_0_0_1"/>
<protein>
    <submittedName>
        <fullName evidence="1">Uncharacterized protein</fullName>
    </submittedName>
</protein>
<keyword evidence="2" id="KW-1185">Reference proteome</keyword>
<reference evidence="2" key="1">
    <citation type="journal article" date="2014" name="Proc. Natl. Acad. Sci. U.S.A.">
        <title>Extensive sampling of basidiomycete genomes demonstrates inadequacy of the white-rot/brown-rot paradigm for wood decay fungi.</title>
        <authorList>
            <person name="Riley R."/>
            <person name="Salamov A.A."/>
            <person name="Brown D.W."/>
            <person name="Nagy L.G."/>
            <person name="Floudas D."/>
            <person name="Held B.W."/>
            <person name="Levasseur A."/>
            <person name="Lombard V."/>
            <person name="Morin E."/>
            <person name="Otillar R."/>
            <person name="Lindquist E.A."/>
            <person name="Sun H."/>
            <person name="LaButti K.M."/>
            <person name="Schmutz J."/>
            <person name="Jabbour D."/>
            <person name="Luo H."/>
            <person name="Baker S.E."/>
            <person name="Pisabarro A.G."/>
            <person name="Walton J.D."/>
            <person name="Blanchette R.A."/>
            <person name="Henrissat B."/>
            <person name="Martin F."/>
            <person name="Cullen D."/>
            <person name="Hibbett D.S."/>
            <person name="Grigoriev I.V."/>
        </authorList>
    </citation>
    <scope>NUCLEOTIDE SEQUENCE [LARGE SCALE GENOMIC DNA]</scope>
    <source>
        <strain evidence="2">MUCL 33604</strain>
    </source>
</reference>
<dbReference type="AlphaFoldDB" id="A0A067PVJ7"/>
<evidence type="ECO:0000313" key="1">
    <source>
        <dbReference type="EMBL" id="KDQ54351.1"/>
    </source>
</evidence>
<gene>
    <name evidence="1" type="ORF">JAAARDRAFT_60746</name>
</gene>
<evidence type="ECO:0000313" key="2">
    <source>
        <dbReference type="Proteomes" id="UP000027265"/>
    </source>
</evidence>
<proteinExistence type="predicted"/>
<organism evidence="1 2">
    <name type="scientific">Jaapia argillacea MUCL 33604</name>
    <dbReference type="NCBI Taxonomy" id="933084"/>
    <lineage>
        <taxon>Eukaryota</taxon>
        <taxon>Fungi</taxon>
        <taxon>Dikarya</taxon>
        <taxon>Basidiomycota</taxon>
        <taxon>Agaricomycotina</taxon>
        <taxon>Agaricomycetes</taxon>
        <taxon>Agaricomycetidae</taxon>
        <taxon>Jaapiales</taxon>
        <taxon>Jaapiaceae</taxon>
        <taxon>Jaapia</taxon>
    </lineage>
</organism>